<gene>
    <name evidence="6" type="ORF">CAAN4_E10946</name>
</gene>
<evidence type="ECO:0000313" key="7">
    <source>
        <dbReference type="Proteomes" id="UP001497600"/>
    </source>
</evidence>
<keyword evidence="2" id="KW-0964">Secreted</keyword>
<evidence type="ECO:0000256" key="3">
    <source>
        <dbReference type="ARBA" id="ARBA00022729"/>
    </source>
</evidence>
<protein>
    <submittedName>
        <fullName evidence="6">Uncharacterized protein</fullName>
    </submittedName>
</protein>
<dbReference type="InterPro" id="IPR025928">
    <property type="entry name" value="Flocculin_t3_rpt"/>
</dbReference>
<dbReference type="Proteomes" id="UP001497600">
    <property type="component" value="Chromosome E"/>
</dbReference>
<organism evidence="6 7">
    <name type="scientific">[Candida] anglica</name>
    <dbReference type="NCBI Taxonomy" id="148631"/>
    <lineage>
        <taxon>Eukaryota</taxon>
        <taxon>Fungi</taxon>
        <taxon>Dikarya</taxon>
        <taxon>Ascomycota</taxon>
        <taxon>Saccharomycotina</taxon>
        <taxon>Pichiomycetes</taxon>
        <taxon>Debaryomycetaceae</taxon>
        <taxon>Kurtzmaniella</taxon>
    </lineage>
</organism>
<evidence type="ECO:0000256" key="5">
    <source>
        <dbReference type="SAM" id="Phobius"/>
    </source>
</evidence>
<keyword evidence="5" id="KW-0812">Transmembrane</keyword>
<evidence type="ECO:0000256" key="2">
    <source>
        <dbReference type="ARBA" id="ARBA00022512"/>
    </source>
</evidence>
<evidence type="ECO:0000256" key="4">
    <source>
        <dbReference type="ARBA" id="ARBA00023180"/>
    </source>
</evidence>
<feature type="transmembrane region" description="Helical" evidence="5">
    <location>
        <begin position="151"/>
        <end position="176"/>
    </location>
</feature>
<keyword evidence="4" id="KW-0325">Glycoprotein</keyword>
<keyword evidence="7" id="KW-1185">Reference proteome</keyword>
<sequence length="177" mass="18165">MDGSKIITQETGSGKSFGGGDCVGCTSFPEMTSTVSKVVTVTSCSAGQCTDIPVTTGQYLETVTADNTVSVSTTHAPSSGTSQVLGSATKSVPSFLDGISKSRSLEPESTTAQASMEIELVSLSTSVFHTTATSITTSSPSNSVHATYTPVIITGGSTTINSSILLIFVSVFTYFFI</sequence>
<accession>A0ABP0ED44</accession>
<dbReference type="Pfam" id="PF13928">
    <property type="entry name" value="Flocculin_t3"/>
    <property type="match status" value="1"/>
</dbReference>
<evidence type="ECO:0000256" key="1">
    <source>
        <dbReference type="ARBA" id="ARBA00004191"/>
    </source>
</evidence>
<proteinExistence type="predicted"/>
<reference evidence="6 7" key="1">
    <citation type="submission" date="2024-01" db="EMBL/GenBank/DDBJ databases">
        <authorList>
            <consortium name="Genoscope - CEA"/>
            <person name="William W."/>
        </authorList>
    </citation>
    <scope>NUCLEOTIDE SEQUENCE [LARGE SCALE GENOMIC DNA]</scope>
    <source>
        <strain evidence="6 7">29B2s-10</strain>
    </source>
</reference>
<comment type="subcellular location">
    <subcellularLocation>
        <location evidence="1">Secreted</location>
        <location evidence="1">Cell wall</location>
    </subcellularLocation>
</comment>
<keyword evidence="5" id="KW-0472">Membrane</keyword>
<name>A0ABP0ED44_9ASCO</name>
<keyword evidence="3" id="KW-0732">Signal</keyword>
<evidence type="ECO:0000313" key="6">
    <source>
        <dbReference type="EMBL" id="CAK7908596.1"/>
    </source>
</evidence>
<keyword evidence="5" id="KW-1133">Transmembrane helix</keyword>
<dbReference type="EMBL" id="OZ004257">
    <property type="protein sequence ID" value="CAK7908596.1"/>
    <property type="molecule type" value="Genomic_DNA"/>
</dbReference>
<keyword evidence="2" id="KW-0134">Cell wall</keyword>